<feature type="transmembrane region" description="Helical" evidence="6">
    <location>
        <begin position="44"/>
        <end position="66"/>
    </location>
</feature>
<proteinExistence type="inferred from homology"/>
<dbReference type="PANTHER" id="PTHR12050:SF0">
    <property type="entry name" value="RH04491P"/>
    <property type="match status" value="1"/>
</dbReference>
<feature type="transmembrane region" description="Helical" evidence="6">
    <location>
        <begin position="72"/>
        <end position="91"/>
    </location>
</feature>
<dbReference type="EMBL" id="GBHO01020803">
    <property type="protein sequence ID" value="JAG22801.1"/>
    <property type="molecule type" value="Transcribed_RNA"/>
</dbReference>
<evidence type="ECO:0000256" key="4">
    <source>
        <dbReference type="ARBA" id="ARBA00022989"/>
    </source>
</evidence>
<comment type="subcellular location">
    <subcellularLocation>
        <location evidence="1">Membrane</location>
        <topology evidence="1">Multi-pass membrane protein</topology>
    </subcellularLocation>
</comment>
<gene>
    <name evidence="8" type="primary">leprot_0</name>
    <name evidence="7" type="synonym">leprot_1</name>
    <name evidence="7" type="ORF">CM83_75165</name>
    <name evidence="8" type="ORF">CM83_75167</name>
</gene>
<dbReference type="GO" id="GO:0005768">
    <property type="term" value="C:endosome"/>
    <property type="evidence" value="ECO:0007669"/>
    <property type="project" value="TreeGrafter"/>
</dbReference>
<feature type="transmembrane region" description="Helical" evidence="6">
    <location>
        <begin position="103"/>
        <end position="122"/>
    </location>
</feature>
<name>A0A0A9XT30_LYGHE</name>
<feature type="transmembrane region" description="Helical" evidence="6">
    <location>
        <begin position="134"/>
        <end position="159"/>
    </location>
</feature>
<dbReference type="PANTHER" id="PTHR12050">
    <property type="entry name" value="LEPTIN RECEPTOR-RELATED"/>
    <property type="match status" value="1"/>
</dbReference>
<dbReference type="GO" id="GO:0016020">
    <property type="term" value="C:membrane"/>
    <property type="evidence" value="ECO:0007669"/>
    <property type="project" value="UniProtKB-SubCell"/>
</dbReference>
<keyword evidence="3 6" id="KW-0812">Transmembrane</keyword>
<evidence type="ECO:0000313" key="7">
    <source>
        <dbReference type="EMBL" id="JAG08716.1"/>
    </source>
</evidence>
<protein>
    <submittedName>
        <fullName evidence="8">Leptin receptor gene-related protein</fullName>
    </submittedName>
</protein>
<evidence type="ECO:0000313" key="8">
    <source>
        <dbReference type="EMBL" id="JAG22801.1"/>
    </source>
</evidence>
<keyword evidence="8" id="KW-0675">Receptor</keyword>
<dbReference type="InterPro" id="IPR007262">
    <property type="entry name" value="Vps55/LEPROT"/>
</dbReference>
<evidence type="ECO:0000256" key="1">
    <source>
        <dbReference type="ARBA" id="ARBA00004141"/>
    </source>
</evidence>
<dbReference type="GO" id="GO:0032511">
    <property type="term" value="P:late endosome to vacuole transport via multivesicular body sorting pathway"/>
    <property type="evidence" value="ECO:0007669"/>
    <property type="project" value="TreeGrafter"/>
</dbReference>
<reference evidence="8" key="2">
    <citation type="submission" date="2014-07" db="EMBL/GenBank/DDBJ databases">
        <authorList>
            <person name="Hull J."/>
        </authorList>
    </citation>
    <scope>NUCLEOTIDE SEQUENCE</scope>
</reference>
<feature type="transmembrane region" description="Helical" evidence="6">
    <location>
        <begin position="6"/>
        <end position="23"/>
    </location>
</feature>
<organism evidence="8">
    <name type="scientific">Lygus hesperus</name>
    <name type="common">Western plant bug</name>
    <dbReference type="NCBI Taxonomy" id="30085"/>
    <lineage>
        <taxon>Eukaryota</taxon>
        <taxon>Metazoa</taxon>
        <taxon>Ecdysozoa</taxon>
        <taxon>Arthropoda</taxon>
        <taxon>Hexapoda</taxon>
        <taxon>Insecta</taxon>
        <taxon>Pterygota</taxon>
        <taxon>Neoptera</taxon>
        <taxon>Paraneoptera</taxon>
        <taxon>Hemiptera</taxon>
        <taxon>Heteroptera</taxon>
        <taxon>Panheteroptera</taxon>
        <taxon>Cimicomorpha</taxon>
        <taxon>Miridae</taxon>
        <taxon>Mirini</taxon>
        <taxon>Lygus</taxon>
    </lineage>
</organism>
<dbReference type="Pfam" id="PF04133">
    <property type="entry name" value="Vps55"/>
    <property type="match status" value="1"/>
</dbReference>
<keyword evidence="4 6" id="KW-1133">Transmembrane helix</keyword>
<keyword evidence="5 6" id="KW-0472">Membrane</keyword>
<evidence type="ECO:0000256" key="3">
    <source>
        <dbReference type="ARBA" id="ARBA00022692"/>
    </source>
</evidence>
<sequence length="168" mass="18615">FHVGIVFLRSLSCAFLLVFYLTYRNSVLKGSIKGIPIMAGMKTLLWLSFTCSVGLTFIVLACVLYKVGWPALVLPFFLFAPLPTLIANRYTVNTGSSNSGMDLAIFITMAFVVSSFAMPIVLARTPIKAPTIDWGAAFLTITGDIVVYITYLGFFTLVYQEDHNYAIW</sequence>
<dbReference type="EMBL" id="GBHO01034888">
    <property type="protein sequence ID" value="JAG08716.1"/>
    <property type="molecule type" value="Transcribed_RNA"/>
</dbReference>
<evidence type="ECO:0000256" key="5">
    <source>
        <dbReference type="ARBA" id="ARBA00023136"/>
    </source>
</evidence>
<dbReference type="AlphaFoldDB" id="A0A0A9XT30"/>
<evidence type="ECO:0000256" key="2">
    <source>
        <dbReference type="ARBA" id="ARBA00005645"/>
    </source>
</evidence>
<feature type="non-terminal residue" evidence="8">
    <location>
        <position position="1"/>
    </location>
</feature>
<evidence type="ECO:0000256" key="6">
    <source>
        <dbReference type="SAM" id="Phobius"/>
    </source>
</evidence>
<accession>A0A0A9XT30</accession>
<reference evidence="8" key="1">
    <citation type="journal article" date="2014" name="PLoS ONE">
        <title>Transcriptome-Based Identification of ABC Transporters in the Western Tarnished Plant Bug Lygus hesperus.</title>
        <authorList>
            <person name="Hull J.J."/>
            <person name="Chaney K."/>
            <person name="Geib S.M."/>
            <person name="Fabrick J.A."/>
            <person name="Brent C.S."/>
            <person name="Walsh D."/>
            <person name="Lavine L.C."/>
        </authorList>
    </citation>
    <scope>NUCLEOTIDE SEQUENCE</scope>
</reference>
<comment type="similarity">
    <text evidence="2">Belongs to the OB-RGRP/VPS55 family.</text>
</comment>